<name>A0ABR4FFR1_9PEZI</name>
<keyword evidence="2" id="KW-1185">Reference proteome</keyword>
<dbReference type="InterPro" id="IPR035959">
    <property type="entry name" value="RutC-like_sf"/>
</dbReference>
<dbReference type="Gene3D" id="3.30.1330.40">
    <property type="entry name" value="RutC-like"/>
    <property type="match status" value="1"/>
</dbReference>
<dbReference type="InterPro" id="IPR006175">
    <property type="entry name" value="YjgF/YER057c/UK114"/>
</dbReference>
<sequence>MTSNVDSTKPRTFNPEGVWAPPPTYNQVAVTPLLPSSRLITLAGMTGCDPARSDNPHTVQEQAPIAYENIRKALAAAGATPRDIVQVKHYIVKETGNAEVDRLDVVDRGWGELWMEFMDRTADGHRPPDTVVGVASLAKSDILYECEVWAVVSQ</sequence>
<organism evidence="1 2">
    <name type="scientific">Diaporthe vaccinii</name>
    <dbReference type="NCBI Taxonomy" id="105482"/>
    <lineage>
        <taxon>Eukaryota</taxon>
        <taxon>Fungi</taxon>
        <taxon>Dikarya</taxon>
        <taxon>Ascomycota</taxon>
        <taxon>Pezizomycotina</taxon>
        <taxon>Sordariomycetes</taxon>
        <taxon>Sordariomycetidae</taxon>
        <taxon>Diaporthales</taxon>
        <taxon>Diaporthaceae</taxon>
        <taxon>Diaporthe</taxon>
        <taxon>Diaporthe eres species complex</taxon>
    </lineage>
</organism>
<dbReference type="PANTHER" id="PTHR43857:SF1">
    <property type="entry name" value="YJGH FAMILY PROTEIN"/>
    <property type="match status" value="1"/>
</dbReference>
<reference evidence="1 2" key="1">
    <citation type="submission" date="2024-03" db="EMBL/GenBank/DDBJ databases">
        <title>A high-quality draft genome sequence of Diaporthe vaccinii, a causative agent of upright dieback and viscid rot disease in cranberry plants.</title>
        <authorList>
            <person name="Sarrasin M."/>
            <person name="Lang B.F."/>
            <person name="Burger G."/>
        </authorList>
    </citation>
    <scope>NUCLEOTIDE SEQUENCE [LARGE SCALE GENOMIC DNA]</scope>
    <source>
        <strain evidence="1 2">IS7</strain>
    </source>
</reference>
<dbReference type="PANTHER" id="PTHR43857">
    <property type="entry name" value="BLR7761 PROTEIN"/>
    <property type="match status" value="1"/>
</dbReference>
<evidence type="ECO:0000313" key="1">
    <source>
        <dbReference type="EMBL" id="KAL2293350.1"/>
    </source>
</evidence>
<accession>A0ABR4FFR1</accession>
<dbReference type="Proteomes" id="UP001600888">
    <property type="component" value="Unassembled WGS sequence"/>
</dbReference>
<gene>
    <name evidence="1" type="ORF">FJTKL_05277</name>
</gene>
<proteinExistence type="predicted"/>
<dbReference type="Pfam" id="PF01042">
    <property type="entry name" value="Ribonuc_L-PSP"/>
    <property type="match status" value="1"/>
</dbReference>
<dbReference type="SUPFAM" id="SSF55298">
    <property type="entry name" value="YjgF-like"/>
    <property type="match status" value="1"/>
</dbReference>
<comment type="caution">
    <text evidence="1">The sequence shown here is derived from an EMBL/GenBank/DDBJ whole genome shotgun (WGS) entry which is preliminary data.</text>
</comment>
<evidence type="ECO:0000313" key="2">
    <source>
        <dbReference type="Proteomes" id="UP001600888"/>
    </source>
</evidence>
<dbReference type="CDD" id="cd00448">
    <property type="entry name" value="YjgF_YER057c_UK114_family"/>
    <property type="match status" value="1"/>
</dbReference>
<dbReference type="EMBL" id="JBAWTH010000001">
    <property type="protein sequence ID" value="KAL2293350.1"/>
    <property type="molecule type" value="Genomic_DNA"/>
</dbReference>
<protein>
    <submittedName>
        <fullName evidence="1">Uncharacterized protein</fullName>
    </submittedName>
</protein>